<dbReference type="InterPro" id="IPR010982">
    <property type="entry name" value="Lambda_DNA-bd_dom_sf"/>
</dbReference>
<evidence type="ECO:0000256" key="3">
    <source>
        <dbReference type="ARBA" id="ARBA00023163"/>
    </source>
</evidence>
<evidence type="ECO:0000256" key="1">
    <source>
        <dbReference type="ARBA" id="ARBA00023015"/>
    </source>
</evidence>
<dbReference type="Pfam" id="PF13443">
    <property type="entry name" value="HTH_26"/>
    <property type="match status" value="1"/>
</dbReference>
<dbReference type="Proteomes" id="UP000502041">
    <property type="component" value="Chromosome"/>
</dbReference>
<dbReference type="InterPro" id="IPR001387">
    <property type="entry name" value="Cro/C1-type_HTH"/>
</dbReference>
<keyword evidence="3" id="KW-0804">Transcription</keyword>
<dbReference type="Gene3D" id="2.10.109.10">
    <property type="entry name" value="Umud Fragment, subunit A"/>
    <property type="match status" value="1"/>
</dbReference>
<organism evidence="5 6">
    <name type="scientific">Polaromonas vacuolata</name>
    <dbReference type="NCBI Taxonomy" id="37448"/>
    <lineage>
        <taxon>Bacteria</taxon>
        <taxon>Pseudomonadati</taxon>
        <taxon>Pseudomonadota</taxon>
        <taxon>Betaproteobacteria</taxon>
        <taxon>Burkholderiales</taxon>
        <taxon>Comamonadaceae</taxon>
        <taxon>Polaromonas</taxon>
    </lineage>
</organism>
<dbReference type="Pfam" id="PF00717">
    <property type="entry name" value="Peptidase_S24"/>
    <property type="match status" value="1"/>
</dbReference>
<evidence type="ECO:0000259" key="4">
    <source>
        <dbReference type="PROSITE" id="PS50943"/>
    </source>
</evidence>
<protein>
    <submittedName>
        <fullName evidence="5">HTH-type transcriptional regulator PrtR</fullName>
    </submittedName>
</protein>
<keyword evidence="6" id="KW-1185">Reference proteome</keyword>
<gene>
    <name evidence="5" type="primary">prtR</name>
    <name evidence="5" type="ORF">HC248_01400</name>
</gene>
<dbReference type="Gene3D" id="1.10.260.40">
    <property type="entry name" value="lambda repressor-like DNA-binding domains"/>
    <property type="match status" value="1"/>
</dbReference>
<keyword evidence="1" id="KW-0805">Transcription regulation</keyword>
<dbReference type="SMART" id="SM00530">
    <property type="entry name" value="HTH_XRE"/>
    <property type="match status" value="1"/>
</dbReference>
<dbReference type="InterPro" id="IPR036286">
    <property type="entry name" value="LexA/Signal_pep-like_sf"/>
</dbReference>
<dbReference type="KEGG" id="pvac:HC248_01400"/>
<feature type="domain" description="HTH cro/C1-type" evidence="4">
    <location>
        <begin position="8"/>
        <end position="63"/>
    </location>
</feature>
<dbReference type="SUPFAM" id="SSF51306">
    <property type="entry name" value="LexA/Signal peptidase"/>
    <property type="match status" value="1"/>
</dbReference>
<accession>A0A6H2H943</accession>
<dbReference type="PANTHER" id="PTHR40661:SF1">
    <property type="entry name" value="HTH CRO_C1-TYPE DOMAIN-CONTAINING PROTEIN"/>
    <property type="match status" value="1"/>
</dbReference>
<dbReference type="InterPro" id="IPR015927">
    <property type="entry name" value="Peptidase_S24_S26A/B/C"/>
</dbReference>
<name>A0A6H2H943_9BURK</name>
<evidence type="ECO:0000256" key="2">
    <source>
        <dbReference type="ARBA" id="ARBA00023125"/>
    </source>
</evidence>
<dbReference type="AlphaFoldDB" id="A0A6H2H943"/>
<dbReference type="CDD" id="cd06529">
    <property type="entry name" value="S24_LexA-like"/>
    <property type="match status" value="1"/>
</dbReference>
<proteinExistence type="predicted"/>
<evidence type="ECO:0000313" key="6">
    <source>
        <dbReference type="Proteomes" id="UP000502041"/>
    </source>
</evidence>
<keyword evidence="2" id="KW-0238">DNA-binding</keyword>
<dbReference type="PANTHER" id="PTHR40661">
    <property type="match status" value="1"/>
</dbReference>
<evidence type="ECO:0000313" key="5">
    <source>
        <dbReference type="EMBL" id="QJC56114.1"/>
    </source>
</evidence>
<sequence length="225" mass="24859">MNTFALRLAYVLNARGKTPADLSRSLKVSESAVSQWLGGETKSMRGNNLISACLFLNCEPQWLSSGKGQTGLDVIAESKEINLINNPDYPAIRRVRFKLSAGASGFAVEYDQGEGVPMVFGCDWYAKRGLTPDKLFAVSVSNGSMEPGLHHGDTVVVNTECIDPKDGHVFAVNYEGELVIKRMIRDAGDWWLSSDNLDQRRYPRKLCGEGVFLIGEIVQKQSERI</sequence>
<dbReference type="EMBL" id="CP051461">
    <property type="protein sequence ID" value="QJC56114.1"/>
    <property type="molecule type" value="Genomic_DNA"/>
</dbReference>
<dbReference type="InterPro" id="IPR039418">
    <property type="entry name" value="LexA-like"/>
</dbReference>
<dbReference type="GO" id="GO:0003677">
    <property type="term" value="F:DNA binding"/>
    <property type="evidence" value="ECO:0007669"/>
    <property type="project" value="UniProtKB-KW"/>
</dbReference>
<dbReference type="PROSITE" id="PS50943">
    <property type="entry name" value="HTH_CROC1"/>
    <property type="match status" value="1"/>
</dbReference>
<dbReference type="SUPFAM" id="SSF47413">
    <property type="entry name" value="lambda repressor-like DNA-binding domains"/>
    <property type="match status" value="1"/>
</dbReference>
<reference evidence="5 6" key="1">
    <citation type="submission" date="2020-04" db="EMBL/GenBank/DDBJ databases">
        <title>Complete genome of a Psychrophilic, Marine, Gas Vacuolate Bacterium Polaromonas vacuolata KCTC 22033T.</title>
        <authorList>
            <person name="Hwang K."/>
            <person name="Kim K.M."/>
        </authorList>
    </citation>
    <scope>NUCLEOTIDE SEQUENCE [LARGE SCALE GENOMIC DNA]</scope>
    <source>
        <strain evidence="5 6">KCTC 22033</strain>
    </source>
</reference>